<keyword evidence="4" id="KW-0378">Hydrolase</keyword>
<dbReference type="AlphaFoldDB" id="A0A1I4XL16"/>
<evidence type="ECO:0000259" key="8">
    <source>
        <dbReference type="Pfam" id="PF01694"/>
    </source>
</evidence>
<keyword evidence="6 7" id="KW-0472">Membrane</keyword>
<dbReference type="SUPFAM" id="SSF144091">
    <property type="entry name" value="Rhomboid-like"/>
    <property type="match status" value="1"/>
</dbReference>
<keyword evidence="5 7" id="KW-1133">Transmembrane helix</keyword>
<feature type="transmembrane region" description="Helical" evidence="7">
    <location>
        <begin position="150"/>
        <end position="177"/>
    </location>
</feature>
<dbReference type="STRING" id="578942.SAMN05216289_11099"/>
<reference evidence="9 10" key="1">
    <citation type="submission" date="2016-10" db="EMBL/GenBank/DDBJ databases">
        <authorList>
            <person name="de Groot N.N."/>
        </authorList>
    </citation>
    <scope>NUCLEOTIDE SEQUENCE [LARGE SCALE GENOMIC DNA]</scope>
    <source>
        <strain evidence="9 10">CGMCC 1.7659</strain>
    </source>
</reference>
<dbReference type="GO" id="GO:0016020">
    <property type="term" value="C:membrane"/>
    <property type="evidence" value="ECO:0007669"/>
    <property type="project" value="UniProtKB-SubCell"/>
</dbReference>
<dbReference type="InterPro" id="IPR022764">
    <property type="entry name" value="Peptidase_S54_rhomboid_dom"/>
</dbReference>
<comment type="similarity">
    <text evidence="2">Belongs to the peptidase S54 family.</text>
</comment>
<dbReference type="GO" id="GO:0004252">
    <property type="term" value="F:serine-type endopeptidase activity"/>
    <property type="evidence" value="ECO:0007669"/>
    <property type="project" value="InterPro"/>
</dbReference>
<evidence type="ECO:0000256" key="7">
    <source>
        <dbReference type="SAM" id="Phobius"/>
    </source>
</evidence>
<evidence type="ECO:0000256" key="2">
    <source>
        <dbReference type="ARBA" id="ARBA00009045"/>
    </source>
</evidence>
<feature type="transmembrane region" description="Helical" evidence="7">
    <location>
        <begin position="184"/>
        <end position="204"/>
    </location>
</feature>
<organism evidence="9 10">
    <name type="scientific">Dokdonella immobilis</name>
    <dbReference type="NCBI Taxonomy" id="578942"/>
    <lineage>
        <taxon>Bacteria</taxon>
        <taxon>Pseudomonadati</taxon>
        <taxon>Pseudomonadota</taxon>
        <taxon>Gammaproteobacteria</taxon>
        <taxon>Lysobacterales</taxon>
        <taxon>Rhodanobacteraceae</taxon>
        <taxon>Dokdonella</taxon>
    </lineage>
</organism>
<evidence type="ECO:0000256" key="4">
    <source>
        <dbReference type="ARBA" id="ARBA00022801"/>
    </source>
</evidence>
<feature type="domain" description="Peptidase S54 rhomboid" evidence="8">
    <location>
        <begin position="149"/>
        <end position="296"/>
    </location>
</feature>
<dbReference type="Gene3D" id="1.20.1540.10">
    <property type="entry name" value="Rhomboid-like"/>
    <property type="match status" value="1"/>
</dbReference>
<feature type="transmembrane region" description="Helical" evidence="7">
    <location>
        <begin position="12"/>
        <end position="33"/>
    </location>
</feature>
<proteinExistence type="inferred from homology"/>
<feature type="transmembrane region" description="Helical" evidence="7">
    <location>
        <begin position="237"/>
        <end position="262"/>
    </location>
</feature>
<dbReference type="EMBL" id="FOVF01000010">
    <property type="protein sequence ID" value="SFN26525.1"/>
    <property type="molecule type" value="Genomic_DNA"/>
</dbReference>
<sequence>MLIMPLHRRMTMANAPLVTLTLILLNCAVYFFLQSGDDRVLQQALDYYQKSELGKIEFPAYSDWLRDHVGDDDAEQRLEAMQGAPPELKLALIESDPIFLEALRADQIIDPGHQGHAEWRAKRTEFDRIRDSTFTSGHALRFSNVEPGRMAWAMFMHGGLEHLVGNMLFLLILGLLVEGALGPWWYLGLYIAGGFGASFATVAWHWGDQGLALGASGAIAALMGAYCVIWSRRRVRVFYWFFVVFDYVRVPALVLLPFWLGWEVLNLWLSGDTQIGFDAHAGGIVCGAGIALLLRRLGVVRNDFVEEDEREEKRDGHALAYAKALEQIGKLEVSRARALLENIEAEEPGQLHVLTALYRCARYGGTADQLDAAATRVLSFPAKDESTIGELRTVWTDYLKVCAGAPRIAPPLMLRLLNPLLRIGADADAEALLHAIARTHPKLPALASAWFAFSLRAPEASPQRRQRLEYLARHFSDSEFAPKARFLLQQNA</sequence>
<dbReference type="OrthoDB" id="9814037at2"/>
<name>A0A1I4XL16_9GAMM</name>
<evidence type="ECO:0000256" key="6">
    <source>
        <dbReference type="ARBA" id="ARBA00023136"/>
    </source>
</evidence>
<dbReference type="PANTHER" id="PTHR43731:SF14">
    <property type="entry name" value="PRESENILIN-ASSOCIATED RHOMBOID-LIKE PROTEIN, MITOCHONDRIAL"/>
    <property type="match status" value="1"/>
</dbReference>
<protein>
    <submittedName>
        <fullName evidence="9">Rhomboid family protein</fullName>
    </submittedName>
</protein>
<evidence type="ECO:0000256" key="5">
    <source>
        <dbReference type="ARBA" id="ARBA00022989"/>
    </source>
</evidence>
<evidence type="ECO:0000313" key="10">
    <source>
        <dbReference type="Proteomes" id="UP000198575"/>
    </source>
</evidence>
<dbReference type="PANTHER" id="PTHR43731">
    <property type="entry name" value="RHOMBOID PROTEASE"/>
    <property type="match status" value="1"/>
</dbReference>
<accession>A0A1I4XL16</accession>
<evidence type="ECO:0000256" key="3">
    <source>
        <dbReference type="ARBA" id="ARBA00022692"/>
    </source>
</evidence>
<feature type="transmembrane region" description="Helical" evidence="7">
    <location>
        <begin position="274"/>
        <end position="294"/>
    </location>
</feature>
<dbReference type="InterPro" id="IPR035952">
    <property type="entry name" value="Rhomboid-like_sf"/>
</dbReference>
<evidence type="ECO:0000313" key="9">
    <source>
        <dbReference type="EMBL" id="SFN26525.1"/>
    </source>
</evidence>
<comment type="subcellular location">
    <subcellularLocation>
        <location evidence="1">Membrane</location>
        <topology evidence="1">Multi-pass membrane protein</topology>
    </subcellularLocation>
</comment>
<dbReference type="Proteomes" id="UP000198575">
    <property type="component" value="Unassembled WGS sequence"/>
</dbReference>
<evidence type="ECO:0000256" key="1">
    <source>
        <dbReference type="ARBA" id="ARBA00004141"/>
    </source>
</evidence>
<gene>
    <name evidence="9" type="ORF">SAMN05216289_11099</name>
</gene>
<dbReference type="Pfam" id="PF01694">
    <property type="entry name" value="Rhomboid"/>
    <property type="match status" value="1"/>
</dbReference>
<dbReference type="InterPro" id="IPR050925">
    <property type="entry name" value="Rhomboid_protease_S54"/>
</dbReference>
<keyword evidence="3 7" id="KW-0812">Transmembrane</keyword>
<feature type="transmembrane region" description="Helical" evidence="7">
    <location>
        <begin position="210"/>
        <end position="230"/>
    </location>
</feature>
<keyword evidence="10" id="KW-1185">Reference proteome</keyword>